<evidence type="ECO:0000313" key="2">
    <source>
        <dbReference type="Proteomes" id="UP001302321"/>
    </source>
</evidence>
<dbReference type="EMBL" id="MU866331">
    <property type="protein sequence ID" value="KAK4173609.1"/>
    <property type="molecule type" value="Genomic_DNA"/>
</dbReference>
<dbReference type="InterPro" id="IPR019128">
    <property type="entry name" value="Dcc1"/>
</dbReference>
<organism evidence="1 2">
    <name type="scientific">Triangularia setosa</name>
    <dbReference type="NCBI Taxonomy" id="2587417"/>
    <lineage>
        <taxon>Eukaryota</taxon>
        <taxon>Fungi</taxon>
        <taxon>Dikarya</taxon>
        <taxon>Ascomycota</taxon>
        <taxon>Pezizomycotina</taxon>
        <taxon>Sordariomycetes</taxon>
        <taxon>Sordariomycetidae</taxon>
        <taxon>Sordariales</taxon>
        <taxon>Podosporaceae</taxon>
        <taxon>Triangularia</taxon>
    </lineage>
</organism>
<name>A0AAN6W1B7_9PEZI</name>
<dbReference type="Proteomes" id="UP001302321">
    <property type="component" value="Unassembled WGS sequence"/>
</dbReference>
<proteinExistence type="predicted"/>
<dbReference type="AlphaFoldDB" id="A0AAN6W1B7"/>
<evidence type="ECO:0008006" key="3">
    <source>
        <dbReference type="Google" id="ProtNLM"/>
    </source>
</evidence>
<gene>
    <name evidence="1" type="ORF">QBC36DRAFT_335400</name>
</gene>
<sequence length="146" mass="15465">MSTQQLHPTIPLYHPPALSPLSLVDPDSVAGYKLIELPPDLVALLEGENPPALTISPSPTSAILRVPNSSQSYSLRQKNTSNALIILSPMTTSSDAGEGTAVDGSGVRAIATVHETVELVPVPEASAIAPEVKKRGKWHEKFARGR</sequence>
<protein>
    <recommendedName>
        <fullName evidence="3">Sister chromatid cohesion protein DCC1</fullName>
    </recommendedName>
</protein>
<dbReference type="GO" id="GO:0031390">
    <property type="term" value="C:Ctf18 RFC-like complex"/>
    <property type="evidence" value="ECO:0007669"/>
    <property type="project" value="InterPro"/>
</dbReference>
<reference evidence="1" key="1">
    <citation type="journal article" date="2023" name="Mol. Phylogenet. Evol.">
        <title>Genome-scale phylogeny and comparative genomics of the fungal order Sordariales.</title>
        <authorList>
            <person name="Hensen N."/>
            <person name="Bonometti L."/>
            <person name="Westerberg I."/>
            <person name="Brannstrom I.O."/>
            <person name="Guillou S."/>
            <person name="Cros-Aarteil S."/>
            <person name="Calhoun S."/>
            <person name="Haridas S."/>
            <person name="Kuo A."/>
            <person name="Mondo S."/>
            <person name="Pangilinan J."/>
            <person name="Riley R."/>
            <person name="LaButti K."/>
            <person name="Andreopoulos B."/>
            <person name="Lipzen A."/>
            <person name="Chen C."/>
            <person name="Yan M."/>
            <person name="Daum C."/>
            <person name="Ng V."/>
            <person name="Clum A."/>
            <person name="Steindorff A."/>
            <person name="Ohm R.A."/>
            <person name="Martin F."/>
            <person name="Silar P."/>
            <person name="Natvig D.O."/>
            <person name="Lalanne C."/>
            <person name="Gautier V."/>
            <person name="Ament-Velasquez S.L."/>
            <person name="Kruys A."/>
            <person name="Hutchinson M.I."/>
            <person name="Powell A.J."/>
            <person name="Barry K."/>
            <person name="Miller A.N."/>
            <person name="Grigoriev I.V."/>
            <person name="Debuchy R."/>
            <person name="Gladieux P."/>
            <person name="Hiltunen Thoren M."/>
            <person name="Johannesson H."/>
        </authorList>
    </citation>
    <scope>NUCLEOTIDE SEQUENCE</scope>
    <source>
        <strain evidence="1">CBS 892.96</strain>
    </source>
</reference>
<evidence type="ECO:0000313" key="1">
    <source>
        <dbReference type="EMBL" id="KAK4173609.1"/>
    </source>
</evidence>
<dbReference type="GO" id="GO:0007064">
    <property type="term" value="P:mitotic sister chromatid cohesion"/>
    <property type="evidence" value="ECO:0007669"/>
    <property type="project" value="InterPro"/>
</dbReference>
<accession>A0AAN6W1B7</accession>
<keyword evidence="2" id="KW-1185">Reference proteome</keyword>
<comment type="caution">
    <text evidence="1">The sequence shown here is derived from an EMBL/GenBank/DDBJ whole genome shotgun (WGS) entry which is preliminary data.</text>
</comment>
<dbReference type="Pfam" id="PF09724">
    <property type="entry name" value="Dcc1"/>
    <property type="match status" value="1"/>
</dbReference>
<reference evidence="1" key="2">
    <citation type="submission" date="2023-05" db="EMBL/GenBank/DDBJ databases">
        <authorList>
            <consortium name="Lawrence Berkeley National Laboratory"/>
            <person name="Steindorff A."/>
            <person name="Hensen N."/>
            <person name="Bonometti L."/>
            <person name="Westerberg I."/>
            <person name="Brannstrom I.O."/>
            <person name="Guillou S."/>
            <person name="Cros-Aarteil S."/>
            <person name="Calhoun S."/>
            <person name="Haridas S."/>
            <person name="Kuo A."/>
            <person name="Mondo S."/>
            <person name="Pangilinan J."/>
            <person name="Riley R."/>
            <person name="Labutti K."/>
            <person name="Andreopoulos B."/>
            <person name="Lipzen A."/>
            <person name="Chen C."/>
            <person name="Yanf M."/>
            <person name="Daum C."/>
            <person name="Ng V."/>
            <person name="Clum A."/>
            <person name="Ohm R."/>
            <person name="Martin F."/>
            <person name="Silar P."/>
            <person name="Natvig D."/>
            <person name="Lalanne C."/>
            <person name="Gautier V."/>
            <person name="Ament-Velasquez S.L."/>
            <person name="Kruys A."/>
            <person name="Hutchinson M.I."/>
            <person name="Powell A.J."/>
            <person name="Barry K."/>
            <person name="Miller A.N."/>
            <person name="Grigoriev I.V."/>
            <person name="Debuchy R."/>
            <person name="Gladieux P."/>
            <person name="Thoren M.H."/>
            <person name="Johannesson H."/>
        </authorList>
    </citation>
    <scope>NUCLEOTIDE SEQUENCE</scope>
    <source>
        <strain evidence="1">CBS 892.96</strain>
    </source>
</reference>